<dbReference type="HOGENOM" id="CLU_726847_0_0_2"/>
<proteinExistence type="predicted"/>
<dbReference type="Proteomes" id="UP000001137">
    <property type="component" value="Chromosome"/>
</dbReference>
<evidence type="ECO:0000313" key="2">
    <source>
        <dbReference type="EMBL" id="ABW01550.1"/>
    </source>
</evidence>
<accession>A8MCP4</accession>
<evidence type="ECO:0000313" key="3">
    <source>
        <dbReference type="Proteomes" id="UP000001137"/>
    </source>
</evidence>
<organism evidence="2 3">
    <name type="scientific">Caldivirga maquilingensis (strain ATCC 700844 / DSM 13496 / JCM 10307 / IC-167)</name>
    <dbReference type="NCBI Taxonomy" id="397948"/>
    <lineage>
        <taxon>Archaea</taxon>
        <taxon>Thermoproteota</taxon>
        <taxon>Thermoprotei</taxon>
        <taxon>Thermoproteales</taxon>
        <taxon>Thermoproteaceae</taxon>
        <taxon>Caldivirga</taxon>
    </lineage>
</organism>
<keyword evidence="1" id="KW-0812">Transmembrane</keyword>
<dbReference type="STRING" id="397948.Cmaq_0714"/>
<keyword evidence="1" id="KW-0472">Membrane</keyword>
<keyword evidence="1" id="KW-1133">Transmembrane helix</keyword>
<sequence>MRILTAIIALAVAATIVSVVSLVVIAQNPQWVNQPQPMPNALGGLMVYIINVNGSMVGLVSFNGQFAWGRVAVQLINPRTEYVLVAYGLNFTGNGLMEYIGYTYVNGSTLLSVIKGGLSNLYSWVRSEITLRPLNQYPNSSITIMVKSPSGELISNGTLCAIPVSAIVIPWFREAALMQGVVCVKVVNGIARLGNIPEIPYYLLYYNYVKLGGSSISTESVTHKVVNVYGVNVNVTEYTEVVSITVPSVIMLRNLTFTIPSNNTLTIIPRIWYLPSPQYNINGQNSEESTTTANESDPVSIVNSMNGAFSIMPSTSTSVSSTITSTSAPIPQVASPTEQGHMGRVHYELALVAVAIAVVTGFIAALVASRVIVKSGIKHE</sequence>
<keyword evidence="3" id="KW-1185">Reference proteome</keyword>
<dbReference type="EMBL" id="CP000852">
    <property type="protein sequence ID" value="ABW01550.1"/>
    <property type="molecule type" value="Genomic_DNA"/>
</dbReference>
<dbReference type="KEGG" id="cma:Cmaq_0714"/>
<dbReference type="AlphaFoldDB" id="A8MCP4"/>
<gene>
    <name evidence="2" type="ordered locus">Cmaq_0714</name>
</gene>
<reference evidence="2 3" key="1">
    <citation type="submission" date="2007-10" db="EMBL/GenBank/DDBJ databases">
        <title>Complete sequence of Caldivirga maquilingensis IC-167.</title>
        <authorList>
            <consortium name="US DOE Joint Genome Institute"/>
            <person name="Copeland A."/>
            <person name="Lucas S."/>
            <person name="Lapidus A."/>
            <person name="Barry K."/>
            <person name="Glavina del Rio T."/>
            <person name="Dalin E."/>
            <person name="Tice H."/>
            <person name="Pitluck S."/>
            <person name="Saunders E."/>
            <person name="Brettin T."/>
            <person name="Bruce D."/>
            <person name="Detter J.C."/>
            <person name="Han C."/>
            <person name="Schmutz J."/>
            <person name="Larimer F."/>
            <person name="Land M."/>
            <person name="Hauser L."/>
            <person name="Kyrpides N."/>
            <person name="Ivanova N."/>
            <person name="Biddle J.F."/>
            <person name="Zhang Z."/>
            <person name="Fitz-Gibbon S.T."/>
            <person name="Lowe T.M."/>
            <person name="Saltikov C."/>
            <person name="House C.H."/>
            <person name="Richardson P."/>
        </authorList>
    </citation>
    <scope>NUCLEOTIDE SEQUENCE [LARGE SCALE GENOMIC DNA]</scope>
    <source>
        <strain evidence="3">ATCC 700844 / DSM 13496 / JCM 10307 / IC-167</strain>
    </source>
</reference>
<evidence type="ECO:0000256" key="1">
    <source>
        <dbReference type="SAM" id="Phobius"/>
    </source>
</evidence>
<protein>
    <submittedName>
        <fullName evidence="2">Uncharacterized protein</fullName>
    </submittedName>
</protein>
<feature type="transmembrane region" description="Helical" evidence="1">
    <location>
        <begin position="349"/>
        <end position="373"/>
    </location>
</feature>
<name>A8MCP4_CALMQ</name>